<feature type="transmembrane region" description="Helical" evidence="2">
    <location>
        <begin position="320"/>
        <end position="339"/>
    </location>
</feature>
<feature type="transmembrane region" description="Helical" evidence="2">
    <location>
        <begin position="525"/>
        <end position="549"/>
    </location>
</feature>
<sequence>MNAATTPPAPARASDRDPGRDPDRAGPLTGTGTLLRFALRRDRVRLPVWIVALVLGTSTTAGSFPDLYATAEARQSARQANSSPAALAMSGPEHFLSDYTYGAMLAHQMLGFTGVLVALFSILTVTRHTRAEEETGRAELVRSAVVGRYAPLAAALSTAVLANVVLALGLAVALGGAGIPDIGWGGSLLYGSAHAAVGLVFAAVAAVTAQITPHARGASGMAFAVLGLAYILRAAGDVGTDALSWLSPIGWAQRTYVYVDDRWWPLLLCLAAAVAATVLAVRLAARRDLGAGLRPARGGPARAGGALTHPVGFAWRLHRGLLFGFAVALFVLGVAYGSVLGDAEEMVGDVAALEDALAALGGASVAESFAAMVMIVLAVVAAVYAVLAAARPRAEETGRRAEPLLATALSRRRWMGSHLAVALLGSTAVMALSGLGFGALGAATTGDAALVPELTAAALAYAPALWVTVGVAAVLYGWLPRATALAWALPLGAFVVDYLGPILRLPEWTTRLSPFGHVPRLPAESVAWTPLLVLTLVAAALLAVGLAGFRRRDLEMT</sequence>
<feature type="transmembrane region" description="Helical" evidence="2">
    <location>
        <begin position="263"/>
        <end position="285"/>
    </location>
</feature>
<feature type="transmembrane region" description="Helical" evidence="2">
    <location>
        <begin position="485"/>
        <end position="505"/>
    </location>
</feature>
<reference evidence="3" key="1">
    <citation type="submission" date="2020-09" db="EMBL/GenBank/DDBJ databases">
        <title>Secondary metabolite and genome analysis of marine Streptomyces chumphonensis KK1-2T.</title>
        <authorList>
            <person name="Phongsopitanun W."/>
            <person name="Kanchanasin P."/>
            <person name="Pittayakhajonwut P."/>
            <person name="Suwanborirux K."/>
            <person name="Tanasupawat S."/>
        </authorList>
    </citation>
    <scope>NUCLEOTIDE SEQUENCE</scope>
    <source>
        <strain evidence="3">KK1-2</strain>
    </source>
</reference>
<feature type="transmembrane region" description="Helical" evidence="2">
    <location>
        <begin position="105"/>
        <end position="125"/>
    </location>
</feature>
<comment type="caution">
    <text evidence="3">The sequence shown here is derived from an EMBL/GenBank/DDBJ whole genome shotgun (WGS) entry which is preliminary data.</text>
</comment>
<feature type="transmembrane region" description="Helical" evidence="2">
    <location>
        <begin position="146"/>
        <end position="176"/>
    </location>
</feature>
<keyword evidence="2" id="KW-0472">Membrane</keyword>
<evidence type="ECO:0000313" key="4">
    <source>
        <dbReference type="Proteomes" id="UP000632289"/>
    </source>
</evidence>
<feature type="transmembrane region" description="Helical" evidence="2">
    <location>
        <begin position="46"/>
        <end position="64"/>
    </location>
</feature>
<proteinExistence type="predicted"/>
<dbReference type="EMBL" id="JACXYU010000004">
    <property type="protein sequence ID" value="MBD3931874.1"/>
    <property type="molecule type" value="Genomic_DNA"/>
</dbReference>
<organism evidence="3 4">
    <name type="scientific">Streptomyces chumphonensis</name>
    <dbReference type="NCBI Taxonomy" id="1214925"/>
    <lineage>
        <taxon>Bacteria</taxon>
        <taxon>Bacillati</taxon>
        <taxon>Actinomycetota</taxon>
        <taxon>Actinomycetes</taxon>
        <taxon>Kitasatosporales</taxon>
        <taxon>Streptomycetaceae</taxon>
        <taxon>Streptomyces</taxon>
    </lineage>
</organism>
<evidence type="ECO:0000313" key="3">
    <source>
        <dbReference type="EMBL" id="MBD3931874.1"/>
    </source>
</evidence>
<feature type="transmembrane region" description="Helical" evidence="2">
    <location>
        <begin position="454"/>
        <end position="478"/>
    </location>
</feature>
<feature type="transmembrane region" description="Helical" evidence="2">
    <location>
        <begin position="188"/>
        <end position="209"/>
    </location>
</feature>
<accession>A0A927ICQ6</accession>
<keyword evidence="2" id="KW-0812">Transmembrane</keyword>
<keyword evidence="4" id="KW-1185">Reference proteome</keyword>
<dbReference type="Proteomes" id="UP000632289">
    <property type="component" value="Unassembled WGS sequence"/>
</dbReference>
<feature type="transmembrane region" description="Helical" evidence="2">
    <location>
        <begin position="221"/>
        <end position="243"/>
    </location>
</feature>
<feature type="region of interest" description="Disordered" evidence="1">
    <location>
        <begin position="1"/>
        <end position="29"/>
    </location>
</feature>
<feature type="compositionally biased region" description="Basic and acidic residues" evidence="1">
    <location>
        <begin position="13"/>
        <end position="24"/>
    </location>
</feature>
<feature type="transmembrane region" description="Helical" evidence="2">
    <location>
        <begin position="419"/>
        <end position="442"/>
    </location>
</feature>
<dbReference type="AlphaFoldDB" id="A0A927ICQ6"/>
<name>A0A927ICQ6_9ACTN</name>
<protein>
    <submittedName>
        <fullName evidence="3">ABC transporter permease</fullName>
    </submittedName>
</protein>
<dbReference type="RefSeq" id="WP_191209192.1">
    <property type="nucleotide sequence ID" value="NZ_BAABKL010000036.1"/>
</dbReference>
<keyword evidence="2" id="KW-1133">Transmembrane helix</keyword>
<evidence type="ECO:0000256" key="1">
    <source>
        <dbReference type="SAM" id="MobiDB-lite"/>
    </source>
</evidence>
<feature type="transmembrane region" description="Helical" evidence="2">
    <location>
        <begin position="369"/>
        <end position="390"/>
    </location>
</feature>
<evidence type="ECO:0000256" key="2">
    <source>
        <dbReference type="SAM" id="Phobius"/>
    </source>
</evidence>
<gene>
    <name evidence="3" type="ORF">IF129_09900</name>
</gene>